<sequence>MKKKIYILSTMIFSCILISILFMLILLLLMRFEILDKSFLYSVFVMNNWILYLSCLIWVGWGFKLWNFWWEYIYASKKDRKFNK</sequence>
<reference evidence="1" key="1">
    <citation type="journal article" date="2012" name="Science">
        <title>Fermentation, hydrogen, and sulfur metabolism in multiple uncultivated bacterial phyla.</title>
        <authorList>
            <person name="Wrighton K.C."/>
            <person name="Thomas B.C."/>
            <person name="Sharon I."/>
            <person name="Miller C.S."/>
            <person name="Castelle C.J."/>
            <person name="VerBerkmoes N.C."/>
            <person name="Wilkins M.J."/>
            <person name="Hettich R.L."/>
            <person name="Lipton M.S."/>
            <person name="Williams K.H."/>
            <person name="Long P.E."/>
            <person name="Banfield J.F."/>
        </authorList>
    </citation>
    <scope>NUCLEOTIDE SEQUENCE [LARGE SCALE GENOMIC DNA]</scope>
</reference>
<comment type="caution">
    <text evidence="1">The sequence shown here is derived from an EMBL/GenBank/DDBJ whole genome shotgun (WGS) entry which is preliminary data.</text>
</comment>
<dbReference type="PROSITE" id="PS51257">
    <property type="entry name" value="PROKAR_LIPOPROTEIN"/>
    <property type="match status" value="1"/>
</dbReference>
<dbReference type="AlphaFoldDB" id="K2FWN5"/>
<name>K2FWN5_9BACT</name>
<evidence type="ECO:0000313" key="1">
    <source>
        <dbReference type="EMBL" id="EKE27398.1"/>
    </source>
</evidence>
<gene>
    <name evidence="1" type="ORF">ACD_3C00213G0007</name>
</gene>
<organism evidence="1">
    <name type="scientific">uncultured bacterium</name>
    <name type="common">gcode 4</name>
    <dbReference type="NCBI Taxonomy" id="1234023"/>
    <lineage>
        <taxon>Bacteria</taxon>
        <taxon>environmental samples</taxon>
    </lineage>
</organism>
<dbReference type="EMBL" id="AMFJ01000487">
    <property type="protein sequence ID" value="EKE27398.1"/>
    <property type="molecule type" value="Genomic_DNA"/>
</dbReference>
<accession>K2FWN5</accession>
<protein>
    <submittedName>
        <fullName evidence="1">Uncharacterized protein</fullName>
    </submittedName>
</protein>
<proteinExistence type="predicted"/>